<dbReference type="InterPro" id="IPR003409">
    <property type="entry name" value="MORN"/>
</dbReference>
<dbReference type="PANTHER" id="PTHR46511">
    <property type="entry name" value="MORN REPEAT-CONTAINING PROTEIN 3"/>
    <property type="match status" value="1"/>
</dbReference>
<evidence type="ECO:0000256" key="3">
    <source>
        <dbReference type="ARBA" id="ARBA00023329"/>
    </source>
</evidence>
<evidence type="ECO:0000256" key="5">
    <source>
        <dbReference type="ARBA" id="ARBA00045851"/>
    </source>
</evidence>
<keyword evidence="2" id="KW-0677">Repeat</keyword>
<protein>
    <recommendedName>
        <fullName evidence="4">MORN repeat-containing protein 3</fullName>
    </recommendedName>
</protein>
<dbReference type="GeneID" id="107074298"/>
<proteinExistence type="predicted"/>
<sequence>MYEGDWFCGQKHGYGVLSKIYKNGKIRKIYAGYWMIGKKEGFGNIWYENGDYYEGNFHCDKRHGYGRIWYQNGDYYQGFWKNDLSNGKGMFIKGDGTRYEGSFIDGKRNGLGTFYHLDTGQCQYGYWCNDFSINSIMQDINWRQSALHPTPYPIPETHISTICY</sequence>
<dbReference type="Pfam" id="PF02493">
    <property type="entry name" value="MORN"/>
    <property type="match status" value="5"/>
</dbReference>
<dbReference type="SMART" id="SM00698">
    <property type="entry name" value="MORN"/>
    <property type="match status" value="5"/>
</dbReference>
<comment type="subcellular location">
    <subcellularLocation>
        <location evidence="1">Cytoplasmic vesicle</location>
        <location evidence="1">Secretory vesicle</location>
        <location evidence="1">Acrosome</location>
    </subcellularLocation>
</comment>
<evidence type="ECO:0000256" key="1">
    <source>
        <dbReference type="ARBA" id="ARBA00004218"/>
    </source>
</evidence>
<evidence type="ECO:0000313" key="7">
    <source>
        <dbReference type="RefSeq" id="XP_015191091.1"/>
    </source>
</evidence>
<dbReference type="SUPFAM" id="SSF82185">
    <property type="entry name" value="Histone H3 K4-specific methyltransferase SET7/9 N-terminal domain"/>
    <property type="match status" value="1"/>
</dbReference>
<keyword evidence="6" id="KW-1185">Reference proteome</keyword>
<comment type="function">
    <text evidence="5">Assembles a suppression complex (suppresome) by tethering SIRT1 and MDM2 to regulate composite modifications of p53/TP53. Confers both deacetylation-mediated functional inactivation, by SIRT1, and ubiquitination-dependent degradation, by MDM2, of p53/TP53, promoting a proliferative and cell survival behaviors. May play a role in the regulation of spermatogenesis.</text>
</comment>
<evidence type="ECO:0000256" key="4">
    <source>
        <dbReference type="ARBA" id="ARBA00039854"/>
    </source>
</evidence>
<accession>A0ABM1JF53</accession>
<dbReference type="PANTHER" id="PTHR46511:SF1">
    <property type="entry name" value="MORN REPEAT-CONTAINING PROTEIN 3"/>
    <property type="match status" value="1"/>
</dbReference>
<name>A0ABM1JF53_POLDO</name>
<keyword evidence="3" id="KW-0968">Cytoplasmic vesicle</keyword>
<dbReference type="Gene3D" id="2.20.110.10">
    <property type="entry name" value="Histone H3 K4-specific methyltransferase SET7/9 N-terminal domain"/>
    <property type="match status" value="2"/>
</dbReference>
<gene>
    <name evidence="7" type="primary">LOC107074298</name>
</gene>
<evidence type="ECO:0000313" key="6">
    <source>
        <dbReference type="Proteomes" id="UP000694924"/>
    </source>
</evidence>
<reference evidence="7" key="1">
    <citation type="submission" date="2025-08" db="UniProtKB">
        <authorList>
            <consortium name="RefSeq"/>
        </authorList>
    </citation>
    <scope>IDENTIFICATION</scope>
    <source>
        <tissue evidence="7">Whole body</tissue>
    </source>
</reference>
<evidence type="ECO:0000256" key="2">
    <source>
        <dbReference type="ARBA" id="ARBA00022737"/>
    </source>
</evidence>
<organism evidence="6 7">
    <name type="scientific">Polistes dominula</name>
    <name type="common">European paper wasp</name>
    <name type="synonym">Vespa dominula</name>
    <dbReference type="NCBI Taxonomy" id="743375"/>
    <lineage>
        <taxon>Eukaryota</taxon>
        <taxon>Metazoa</taxon>
        <taxon>Ecdysozoa</taxon>
        <taxon>Arthropoda</taxon>
        <taxon>Hexapoda</taxon>
        <taxon>Insecta</taxon>
        <taxon>Pterygota</taxon>
        <taxon>Neoptera</taxon>
        <taxon>Endopterygota</taxon>
        <taxon>Hymenoptera</taxon>
        <taxon>Apocrita</taxon>
        <taxon>Aculeata</taxon>
        <taxon>Vespoidea</taxon>
        <taxon>Vespidae</taxon>
        <taxon>Polistinae</taxon>
        <taxon>Polistini</taxon>
        <taxon>Polistes</taxon>
    </lineage>
</organism>
<dbReference type="InterPro" id="IPR052472">
    <property type="entry name" value="MORN3"/>
</dbReference>
<dbReference type="Proteomes" id="UP000694924">
    <property type="component" value="Unplaced"/>
</dbReference>
<dbReference type="RefSeq" id="XP_015191091.1">
    <property type="nucleotide sequence ID" value="XM_015335605.1"/>
</dbReference>